<feature type="region of interest" description="Disordered" evidence="2">
    <location>
        <begin position="763"/>
        <end position="830"/>
    </location>
</feature>
<sequence>MEQSKSKEEGELSSSDDDECPAYSAVQATSTVASPVLSIPVSSADKNAQGIQGKANFGNKLARSVQSQTSIQTDNQKSAEKNQAPFKSVNHQWVAHPGANNNLVISFSDDDSGSELENDKQKKAINSKSNTIGVDGNRRPRTSFLAKSNNLRQTATNVNKVMPKKSSLNPTFISSMTKVNGGVNSRGLGPSPMEQGFRARNIYSLNKNLASQERGCDPGVGFKNTKLQDLRQQIALRESELKLKAAQQNKESFPSRGDINAMNLGNDAAIKCKLTSADVGQLEPKEPDKKRLKASGSCSAQPASGVLKENFSAKSTLSSKEPVLEVSSLLYRTKTAKSTLSSKEPVLEDSSLLYRTKVDCSPKIVPTSEMESSTVEWLKQHDRQINISPKNTHCAVKEAAGADTKHKCNQSERSSRLVDPCSTIKQTESVANMTANNLPTNIIIKELCNPVKIGGHQTPISFLDEAAAGDHKLSSGDRTLEPSFNSMYQASLSNPAFCNWLDTVNVSGHNDTDLHELAEMEESLDKELEEAQEHRRTCEIEERNALKAYRKAQRALVEANARCTSLYRKRELCSAHFRSLIMTDSSLMWSSGRHELVGIELDSSNNLTRNVGLKSMSDRKMRSNYDGINLHGYDSNLQCLNDDHLATSYQRVNGQNLGSEPCSEPDGSTSEPLARISNNATNRASSPSNDPNISADEDEETFPMDHEPSLPNFKYQQKEQYYEGRPKDPNNNLNKPSSTDDFQDSLLLEEALRSKLFARLGMRTSSKTSSPCNNVKPAIDQGAEDDGASDKTQMSNSSFPLTEAEKDQQAELRDDDRSERSFSKAPIQIQNQCHDEKSPLKIHSSAVSDNGGFLTRARQSTPSVIFSPPLILGNAFSHMKVNSSITSLELNHQNHACVVHSDREPYANSDDIQYSNIIGNSMQATVRDSCGPEMGSYTCNRAVDPFWPLCMYELRGKCNNDECPWQHVKNISNGHVTQHQQNDSNTEDCQAGLTLHQQNGTKFFSKCHDVLTAPIYLVGLDILKTDPYIYESLVARNSGQCWRKCFSTTLALSSLFQKDLPEAELFLHGSDGRIEVRGNGSRQSSYFQSRNGITNQLKQAVVNNTQSLETALLILNQEVNREEGIKKALYVLSRALEADPTSEILWTVYLLICYSHTKLVEKDDMFSIAVKSNERSYGLWLMCINSRIRLDDRLATYDAALMALCRHSSVSNSFEMHSSACILDLFLQMMDCLCMSGNVGKALQRIYGLLPSAMSSDESHSPLLSDILTCLTISDKYIFWICCVYLVIYRKLPDAIAKGFECEKELLSIEWTSVPLVDDEKKRAIKLVEFAVDSVQACVNEGLHKSEINLKLAQHFALCHIRCMVALDGLECFRNMLDKYIKLFPSCLELILISARAQKHDCEDSSFLGFEEALSHWPKEVPGIQCIWNQYAEYALQNGRPEFAKELLVLWFRSVWKVKYPQYEFLGATNVDISHGSFESALTSSVDHSVSHLNQMDLMFGLINLSLHKLLQNEHIEAQLAIDRALKFAAPENFKHCMREHAIFLHNDELQLKGEASLSWQLKILNGYVNDARAFPVSVPLTRHFMDNIEKPRVCQLITNLLSPISSDYSLVNSVLEVWYGPSLLPQKFSKPKDLVDFVEAILDIVPSNYPLAFSVCKLLSRDYSSGDVSSASILFWASSTLVNAIFHAIPIAPEYAWVEAAGILGNTTGMEAISVRFYKRALSIYPFSVKLWKCFYNLSNTTGDMNSVVEAAREKGIDIDL</sequence>
<dbReference type="EMBL" id="BDDD01001448">
    <property type="protein sequence ID" value="GAV76080.1"/>
    <property type="molecule type" value="Genomic_DNA"/>
</dbReference>
<evidence type="ECO:0000259" key="3">
    <source>
        <dbReference type="Pfam" id="PF10650"/>
    </source>
</evidence>
<dbReference type="GO" id="GO:0000178">
    <property type="term" value="C:exosome (RNase complex)"/>
    <property type="evidence" value="ECO:0007669"/>
    <property type="project" value="TreeGrafter"/>
</dbReference>
<evidence type="ECO:0000256" key="1">
    <source>
        <dbReference type="SAM" id="Coils"/>
    </source>
</evidence>
<dbReference type="InterPro" id="IPR011990">
    <property type="entry name" value="TPR-like_helical_dom_sf"/>
</dbReference>
<dbReference type="InParanoid" id="A0A1Q3C781"/>
<feature type="compositionally biased region" description="Basic and acidic residues" evidence="2">
    <location>
        <begin position="803"/>
        <end position="822"/>
    </location>
</feature>
<feature type="compositionally biased region" description="Polar residues" evidence="2">
    <location>
        <begin position="763"/>
        <end position="773"/>
    </location>
</feature>
<feature type="compositionally biased region" description="Polar residues" evidence="2">
    <location>
        <begin position="679"/>
        <end position="692"/>
    </location>
</feature>
<dbReference type="InterPro" id="IPR039278">
    <property type="entry name" value="Red1"/>
</dbReference>
<name>A0A1Q3C781_CEPFO</name>
<keyword evidence="5" id="KW-1185">Reference proteome</keyword>
<dbReference type="Pfam" id="PF10650">
    <property type="entry name" value="zf-C3H1"/>
    <property type="match status" value="1"/>
</dbReference>
<gene>
    <name evidence="4" type="ORF">CFOL_v3_19555</name>
</gene>
<dbReference type="InterPro" id="IPR019607">
    <property type="entry name" value="Putative_zinc-finger_domain"/>
</dbReference>
<proteinExistence type="predicted"/>
<dbReference type="SUPFAM" id="SSF48452">
    <property type="entry name" value="TPR-like"/>
    <property type="match status" value="1"/>
</dbReference>
<dbReference type="PANTHER" id="PTHR21563:SF3">
    <property type="entry name" value="ZINC FINGER C3H1 DOMAIN-CONTAINING PROTEIN"/>
    <property type="match status" value="1"/>
</dbReference>
<keyword evidence="1" id="KW-0175">Coiled coil</keyword>
<feature type="region of interest" description="Disordered" evidence="2">
    <location>
        <begin position="1"/>
        <end position="26"/>
    </location>
</feature>
<evidence type="ECO:0000313" key="4">
    <source>
        <dbReference type="EMBL" id="GAV76080.1"/>
    </source>
</evidence>
<reference evidence="5" key="1">
    <citation type="submission" date="2016-04" db="EMBL/GenBank/DDBJ databases">
        <title>Cephalotus genome sequencing.</title>
        <authorList>
            <person name="Fukushima K."/>
            <person name="Hasebe M."/>
            <person name="Fang X."/>
        </authorList>
    </citation>
    <scope>NUCLEOTIDE SEQUENCE [LARGE SCALE GENOMIC DNA]</scope>
    <source>
        <strain evidence="5">cv. St1</strain>
    </source>
</reference>
<feature type="region of interest" description="Disordered" evidence="2">
    <location>
        <begin position="655"/>
        <end position="674"/>
    </location>
</feature>
<dbReference type="Proteomes" id="UP000187406">
    <property type="component" value="Unassembled WGS sequence"/>
</dbReference>
<protein>
    <submittedName>
        <fullName evidence="4">Zf-C3H1 domain-containing protein</fullName>
    </submittedName>
</protein>
<dbReference type="STRING" id="3775.A0A1Q3C781"/>
<evidence type="ECO:0000256" key="2">
    <source>
        <dbReference type="SAM" id="MobiDB-lite"/>
    </source>
</evidence>
<evidence type="ECO:0000313" key="5">
    <source>
        <dbReference type="Proteomes" id="UP000187406"/>
    </source>
</evidence>
<dbReference type="GO" id="GO:0005634">
    <property type="term" value="C:nucleus"/>
    <property type="evidence" value="ECO:0007669"/>
    <property type="project" value="TreeGrafter"/>
</dbReference>
<feature type="compositionally biased region" description="Polar residues" evidence="2">
    <location>
        <begin position="790"/>
        <end position="800"/>
    </location>
</feature>
<dbReference type="PANTHER" id="PTHR21563">
    <property type="entry name" value="ZINC FINGER C3H1 DOMAIN-CONTAINING PROTEIN"/>
    <property type="match status" value="1"/>
</dbReference>
<feature type="coiled-coil region" evidence="1">
    <location>
        <begin position="514"/>
        <end position="544"/>
    </location>
</feature>
<organism evidence="4 5">
    <name type="scientific">Cephalotus follicularis</name>
    <name type="common">Albany pitcher plant</name>
    <dbReference type="NCBI Taxonomy" id="3775"/>
    <lineage>
        <taxon>Eukaryota</taxon>
        <taxon>Viridiplantae</taxon>
        <taxon>Streptophyta</taxon>
        <taxon>Embryophyta</taxon>
        <taxon>Tracheophyta</taxon>
        <taxon>Spermatophyta</taxon>
        <taxon>Magnoliopsida</taxon>
        <taxon>eudicotyledons</taxon>
        <taxon>Gunneridae</taxon>
        <taxon>Pentapetalae</taxon>
        <taxon>rosids</taxon>
        <taxon>fabids</taxon>
        <taxon>Oxalidales</taxon>
        <taxon>Cephalotaceae</taxon>
        <taxon>Cephalotus</taxon>
    </lineage>
</organism>
<comment type="caution">
    <text evidence="4">The sequence shown here is derived from an EMBL/GenBank/DDBJ whole genome shotgun (WGS) entry which is preliminary data.</text>
</comment>
<dbReference type="OrthoDB" id="1922977at2759"/>
<feature type="region of interest" description="Disordered" evidence="2">
    <location>
        <begin position="679"/>
        <end position="711"/>
    </location>
</feature>
<dbReference type="FunCoup" id="A0A1Q3C781">
    <property type="interactions" value="1168"/>
</dbReference>
<feature type="domain" description="Putative zinc-finger" evidence="3">
    <location>
        <begin position="949"/>
        <end position="969"/>
    </location>
</feature>
<feature type="compositionally biased region" description="Basic and acidic residues" evidence="2">
    <location>
        <begin position="1"/>
        <end position="10"/>
    </location>
</feature>
<accession>A0A1Q3C781</accession>